<sequence>LARKKYGFERRLNFAGVIEMLAKYSNYKDDWGKEQQHLNMRELAEWFGQIEALCQKIDSQEKIKLNNGELITFDSHGGRLLKNVVW</sequence>
<protein>
    <submittedName>
        <fullName evidence="1">Uncharacterized protein</fullName>
    </submittedName>
</protein>
<organism evidence="1 2">
    <name type="scientific">Candidatus Jorgensenbacteria bacterium GW2011_GWA2_45_9</name>
    <dbReference type="NCBI Taxonomy" id="1618663"/>
    <lineage>
        <taxon>Bacteria</taxon>
        <taxon>Candidatus Joergenseniibacteriota</taxon>
    </lineage>
</organism>
<dbReference type="EMBL" id="LCLJ01000030">
    <property type="protein sequence ID" value="KKU14263.1"/>
    <property type="molecule type" value="Genomic_DNA"/>
</dbReference>
<feature type="non-terminal residue" evidence="1">
    <location>
        <position position="1"/>
    </location>
</feature>
<name>A0A0G1Q963_9BACT</name>
<proteinExistence type="predicted"/>
<dbReference type="AlphaFoldDB" id="A0A0G1Q963"/>
<dbReference type="Proteomes" id="UP000034727">
    <property type="component" value="Unassembled WGS sequence"/>
</dbReference>
<evidence type="ECO:0000313" key="2">
    <source>
        <dbReference type="Proteomes" id="UP000034727"/>
    </source>
</evidence>
<evidence type="ECO:0000313" key="1">
    <source>
        <dbReference type="EMBL" id="KKU14263.1"/>
    </source>
</evidence>
<accession>A0A0G1Q963</accession>
<reference evidence="1 2" key="1">
    <citation type="journal article" date="2015" name="Nature">
        <title>rRNA introns, odd ribosomes, and small enigmatic genomes across a large radiation of phyla.</title>
        <authorList>
            <person name="Brown C.T."/>
            <person name="Hug L.A."/>
            <person name="Thomas B.C."/>
            <person name="Sharon I."/>
            <person name="Castelle C.J."/>
            <person name="Singh A."/>
            <person name="Wilkins M.J."/>
            <person name="Williams K.H."/>
            <person name="Banfield J.F."/>
        </authorList>
    </citation>
    <scope>NUCLEOTIDE SEQUENCE [LARGE SCALE GENOMIC DNA]</scope>
</reference>
<gene>
    <name evidence="1" type="ORF">UX22_C0030G0011</name>
</gene>
<comment type="caution">
    <text evidence="1">The sequence shown here is derived from an EMBL/GenBank/DDBJ whole genome shotgun (WGS) entry which is preliminary data.</text>
</comment>